<keyword evidence="1" id="KW-0732">Signal</keyword>
<dbReference type="PANTHER" id="PTHR37953">
    <property type="entry name" value="UPF0127 PROTEIN MJ1496"/>
    <property type="match status" value="1"/>
</dbReference>
<evidence type="ECO:0000256" key="1">
    <source>
        <dbReference type="SAM" id="SignalP"/>
    </source>
</evidence>
<dbReference type="STRING" id="336831.WG68_06080"/>
<evidence type="ECO:0000313" key="2">
    <source>
        <dbReference type="EMBL" id="KKO46333.1"/>
    </source>
</evidence>
<dbReference type="PROSITE" id="PS51257">
    <property type="entry name" value="PROKAR_LIPOPROTEIN"/>
    <property type="match status" value="1"/>
</dbReference>
<organism evidence="2 3">
    <name type="scientific">Arsukibacterium ikkense</name>
    <dbReference type="NCBI Taxonomy" id="336831"/>
    <lineage>
        <taxon>Bacteria</taxon>
        <taxon>Pseudomonadati</taxon>
        <taxon>Pseudomonadota</taxon>
        <taxon>Gammaproteobacteria</taxon>
        <taxon>Chromatiales</taxon>
        <taxon>Chromatiaceae</taxon>
        <taxon>Arsukibacterium</taxon>
    </lineage>
</organism>
<dbReference type="InterPro" id="IPR038695">
    <property type="entry name" value="Saro_0823-like_sf"/>
</dbReference>
<protein>
    <recommendedName>
        <fullName evidence="4">DUF192 domain-containing protein</fullName>
    </recommendedName>
</protein>
<dbReference type="PANTHER" id="PTHR37953:SF1">
    <property type="entry name" value="UPF0127 PROTEIN MJ1496"/>
    <property type="match status" value="1"/>
</dbReference>
<dbReference type="EMBL" id="LAHO01000004">
    <property type="protein sequence ID" value="KKO46333.1"/>
    <property type="molecule type" value="Genomic_DNA"/>
</dbReference>
<dbReference type="Proteomes" id="UP000034228">
    <property type="component" value="Unassembled WGS sequence"/>
</dbReference>
<reference evidence="2 3" key="1">
    <citation type="submission" date="2015-03" db="EMBL/GenBank/DDBJ databases">
        <title>Draft genome sequences of two protease-producing strains of Arsukibacterium isolated from two cold and alkaline environments.</title>
        <authorList>
            <person name="Lylloff J.E."/>
            <person name="Skov L.B."/>
            <person name="Jepsen M."/>
            <person name="Hallin P.F."/>
            <person name="Sorensen S.J."/>
            <person name="Stougaard P."/>
            <person name="Glaring M.A."/>
        </authorList>
    </citation>
    <scope>NUCLEOTIDE SEQUENCE [LARGE SCALE GENOMIC DNA]</scope>
    <source>
        <strain evidence="2 3">GCM72</strain>
    </source>
</reference>
<dbReference type="InterPro" id="IPR003795">
    <property type="entry name" value="DUF192"/>
</dbReference>
<dbReference type="Gene3D" id="2.60.120.1140">
    <property type="entry name" value="Protein of unknown function DUF192"/>
    <property type="match status" value="1"/>
</dbReference>
<feature type="chain" id="PRO_5005644638" description="DUF192 domain-containing protein" evidence="1">
    <location>
        <begin position="20"/>
        <end position="141"/>
    </location>
</feature>
<feature type="signal peptide" evidence="1">
    <location>
        <begin position="1"/>
        <end position="19"/>
    </location>
</feature>
<dbReference type="RefSeq" id="WP_046556774.1">
    <property type="nucleotide sequence ID" value="NZ_LAHO01000004.1"/>
</dbReference>
<keyword evidence="3" id="KW-1185">Reference proteome</keyword>
<accession>A0A0M2VB11</accession>
<sequence>MTKQIFGLWLTLLSIAACAAPAQLDFPQAQLQIAGSRIVVQLADTPELRERGLMFQQSADPGMLLLYPAPRMISLWMRNTDLSLDVAFIDEQWQIMSIKPLQPLDETPVSAPAAAIAALEMPRGWFAERQIKAGDKLQLLK</sequence>
<gene>
    <name evidence="2" type="ORF">WG68_06080</name>
</gene>
<dbReference type="OrthoDB" id="5526466at2"/>
<evidence type="ECO:0000313" key="3">
    <source>
        <dbReference type="Proteomes" id="UP000034228"/>
    </source>
</evidence>
<proteinExistence type="predicted"/>
<evidence type="ECO:0008006" key="4">
    <source>
        <dbReference type="Google" id="ProtNLM"/>
    </source>
</evidence>
<name>A0A0M2VB11_9GAMM</name>
<dbReference type="Pfam" id="PF02643">
    <property type="entry name" value="DUF192"/>
    <property type="match status" value="1"/>
</dbReference>
<dbReference type="AlphaFoldDB" id="A0A0M2VB11"/>
<dbReference type="PATRIC" id="fig|336831.14.peg.2959"/>
<comment type="caution">
    <text evidence="2">The sequence shown here is derived from an EMBL/GenBank/DDBJ whole genome shotgun (WGS) entry which is preliminary data.</text>
</comment>